<organism evidence="3 4">
    <name type="scientific">Candidatus Syntropharchaeum butanivorans</name>
    <dbReference type="NCBI Taxonomy" id="1839936"/>
    <lineage>
        <taxon>Archaea</taxon>
        <taxon>Methanobacteriati</taxon>
        <taxon>Methanobacteriota</taxon>
        <taxon>Stenosarchaea group</taxon>
        <taxon>Methanomicrobia</taxon>
        <taxon>Methanosarcinales</taxon>
        <taxon>ANME-2 cluster</taxon>
        <taxon>Candidatus Syntropharchaeum</taxon>
    </lineage>
</organism>
<dbReference type="GO" id="GO:0051539">
    <property type="term" value="F:4 iron, 4 sulfur cluster binding"/>
    <property type="evidence" value="ECO:0007669"/>
    <property type="project" value="TreeGrafter"/>
</dbReference>
<proteinExistence type="predicted"/>
<dbReference type="Pfam" id="PF10609">
    <property type="entry name" value="ParA"/>
    <property type="match status" value="1"/>
</dbReference>
<dbReference type="EMBL" id="LYOR01000002">
    <property type="protein sequence ID" value="OFV66492.1"/>
    <property type="molecule type" value="Genomic_DNA"/>
</dbReference>
<evidence type="ECO:0000313" key="3">
    <source>
        <dbReference type="EMBL" id="OFV66492.1"/>
    </source>
</evidence>
<dbReference type="PANTHER" id="PTHR42961:SF2">
    <property type="entry name" value="IRON-SULFUR PROTEIN NUBPL"/>
    <property type="match status" value="1"/>
</dbReference>
<keyword evidence="1" id="KW-0547">Nucleotide-binding</keyword>
<keyword evidence="4" id="KW-1185">Reference proteome</keyword>
<dbReference type="InterPro" id="IPR027417">
    <property type="entry name" value="P-loop_NTPase"/>
</dbReference>
<evidence type="ECO:0000256" key="2">
    <source>
        <dbReference type="ARBA" id="ARBA00022840"/>
    </source>
</evidence>
<dbReference type="SUPFAM" id="SSF52540">
    <property type="entry name" value="P-loop containing nucleoside triphosphate hydrolases"/>
    <property type="match status" value="1"/>
</dbReference>
<protein>
    <submittedName>
        <fullName evidence="3">Nucleotide-binding protein</fullName>
    </submittedName>
</protein>
<dbReference type="PANTHER" id="PTHR42961">
    <property type="entry name" value="IRON-SULFUR PROTEIN NUBPL"/>
    <property type="match status" value="1"/>
</dbReference>
<dbReference type="GO" id="GO:0005524">
    <property type="term" value="F:ATP binding"/>
    <property type="evidence" value="ECO:0007669"/>
    <property type="project" value="UniProtKB-KW"/>
</dbReference>
<evidence type="ECO:0000256" key="1">
    <source>
        <dbReference type="ARBA" id="ARBA00022741"/>
    </source>
</evidence>
<dbReference type="Proteomes" id="UP000185779">
    <property type="component" value="Unassembled WGS sequence"/>
</dbReference>
<dbReference type="PATRIC" id="fig|1839936.3.peg.463"/>
<reference evidence="3" key="1">
    <citation type="submission" date="2016-05" db="EMBL/GenBank/DDBJ databases">
        <title>Microbial consortia oxidize butane by reversing methanogenesis.</title>
        <authorList>
            <person name="Laso-Perez R."/>
            <person name="Richter M."/>
            <person name="Wegener G."/>
            <person name="Musat F."/>
        </authorList>
    </citation>
    <scope>NUCLEOTIDE SEQUENCE [LARGE SCALE GENOMIC DNA]</scope>
    <source>
        <strain evidence="3">BOX1</strain>
    </source>
</reference>
<accession>A0A1F2P679</accession>
<dbReference type="STRING" id="1839936.SBU_000459"/>
<keyword evidence="2" id="KW-0067">ATP-binding</keyword>
<dbReference type="AlphaFoldDB" id="A0A1F2P679"/>
<gene>
    <name evidence="3" type="ORF">SBU_000459</name>
</gene>
<name>A0A1F2P679_9EURY</name>
<dbReference type="InterPro" id="IPR044304">
    <property type="entry name" value="NUBPL-like"/>
</dbReference>
<dbReference type="InterPro" id="IPR033756">
    <property type="entry name" value="YlxH/NBP35"/>
</dbReference>
<comment type="caution">
    <text evidence="3">The sequence shown here is derived from an EMBL/GenBank/DDBJ whole genome shotgun (WGS) entry which is preliminary data.</text>
</comment>
<evidence type="ECO:0000313" key="4">
    <source>
        <dbReference type="Proteomes" id="UP000185779"/>
    </source>
</evidence>
<dbReference type="Gene3D" id="3.40.50.300">
    <property type="entry name" value="P-loop containing nucleotide triphosphate hydrolases"/>
    <property type="match status" value="1"/>
</dbReference>
<sequence length="239" mass="26081">MDPRVSILDRRLCEVRRIIAVTGGKGGVGKSLITAALGLNLSRLGFRVALLDLDLTSPSLHIILGADDIFPEEEKGIIPPEVAGVKLMSIIYFTARNPSPLRGPDISNATLELLANTIWGEVDFLMVDMPPGVGDVMMDIIRWMRGSEFLIVSNPSKLVLETVIKVIKLLTELDLPILGVIENMKRGERSSWEKLSGFGIPFLGELPYFEDLEDAIGDPEMLLSSGFGRRLGEIAAGLI</sequence>
<dbReference type="GO" id="GO:0016226">
    <property type="term" value="P:iron-sulfur cluster assembly"/>
    <property type="evidence" value="ECO:0007669"/>
    <property type="project" value="InterPro"/>
</dbReference>